<dbReference type="InterPro" id="IPR036452">
    <property type="entry name" value="Ribo_hydro-like"/>
</dbReference>
<dbReference type="PANTHER" id="PTHR12304">
    <property type="entry name" value="INOSINE-URIDINE PREFERRING NUCLEOSIDE HYDROLASE"/>
    <property type="match status" value="1"/>
</dbReference>
<feature type="domain" description="Inosine/uridine-preferring nucleoside hydrolase" evidence="3">
    <location>
        <begin position="4"/>
        <end position="308"/>
    </location>
</feature>
<evidence type="ECO:0000313" key="4">
    <source>
        <dbReference type="EMBL" id="TLU71879.1"/>
    </source>
</evidence>
<dbReference type="Pfam" id="PF01156">
    <property type="entry name" value="IU_nuc_hydro"/>
    <property type="match status" value="1"/>
</dbReference>
<keyword evidence="1 4" id="KW-0378">Hydrolase</keyword>
<evidence type="ECO:0000313" key="5">
    <source>
        <dbReference type="Proteomes" id="UP000305654"/>
    </source>
</evidence>
<dbReference type="PANTHER" id="PTHR12304:SF4">
    <property type="entry name" value="URIDINE NUCLEOSIDASE"/>
    <property type="match status" value="1"/>
</dbReference>
<dbReference type="AlphaFoldDB" id="A0A5R9J4H0"/>
<sequence length="317" mass="34113">MRKVIFDTDPGVDDAMALAFLTRRPELELIGVTTVLGNADIETVTRNALFLKDRLGFEAPVAQGSGVTLLGKHGSHAKHVHGQNALGDVPIPDLIHSRPDGRRGHRMMIDLIRANPGEVTIIAVGRMTNLARALDKDAEIARLVQGVVVMGGAFGTSGHTGNVSPVAEANIAGDPEAADAVFTAHWPVTIVGLDVTQEVVLDVALLERLRDHGGEQGRFLYEVSRSYLGFHQKTRKLDGVFAHDSLAVAYAVDPSLFTTRQGPVRVICGGLASGQTIQKMERAPYPSTAWDPHPAQSVCIRVDVPRVLELFTGSFLQ</sequence>
<evidence type="ECO:0000256" key="2">
    <source>
        <dbReference type="ARBA" id="ARBA00023295"/>
    </source>
</evidence>
<keyword evidence="5" id="KW-1185">Reference proteome</keyword>
<dbReference type="InterPro" id="IPR001910">
    <property type="entry name" value="Inosine/uridine_hydrolase_dom"/>
</dbReference>
<proteinExistence type="predicted"/>
<dbReference type="EMBL" id="VCDI01000005">
    <property type="protein sequence ID" value="TLU71879.1"/>
    <property type="molecule type" value="Genomic_DNA"/>
</dbReference>
<dbReference type="CDD" id="cd02650">
    <property type="entry name" value="nuc_hydro_CaPnhB"/>
    <property type="match status" value="1"/>
</dbReference>
<dbReference type="GO" id="GO:0008477">
    <property type="term" value="F:purine nucleosidase activity"/>
    <property type="evidence" value="ECO:0007669"/>
    <property type="project" value="TreeGrafter"/>
</dbReference>
<comment type="caution">
    <text evidence="4">The sequence shown here is derived from an EMBL/GenBank/DDBJ whole genome shotgun (WGS) entry which is preliminary data.</text>
</comment>
<dbReference type="GO" id="GO:0006152">
    <property type="term" value="P:purine nucleoside catabolic process"/>
    <property type="evidence" value="ECO:0007669"/>
    <property type="project" value="TreeGrafter"/>
</dbReference>
<evidence type="ECO:0000256" key="1">
    <source>
        <dbReference type="ARBA" id="ARBA00022801"/>
    </source>
</evidence>
<keyword evidence="2" id="KW-0326">Glycosidase</keyword>
<dbReference type="InterPro" id="IPR023186">
    <property type="entry name" value="IUNH"/>
</dbReference>
<gene>
    <name evidence="4" type="ORF">FE263_15630</name>
</gene>
<dbReference type="Proteomes" id="UP000305654">
    <property type="component" value="Unassembled WGS sequence"/>
</dbReference>
<accession>A0A5R9J4H0</accession>
<dbReference type="Gene3D" id="3.90.245.10">
    <property type="entry name" value="Ribonucleoside hydrolase-like"/>
    <property type="match status" value="1"/>
</dbReference>
<protein>
    <submittedName>
        <fullName evidence="4">Nucleoside hydrolase</fullName>
    </submittedName>
</protein>
<organism evidence="4 5">
    <name type="scientific">Lichenicoccus roseus</name>
    <dbReference type="NCBI Taxonomy" id="2683649"/>
    <lineage>
        <taxon>Bacteria</taxon>
        <taxon>Pseudomonadati</taxon>
        <taxon>Pseudomonadota</taxon>
        <taxon>Alphaproteobacteria</taxon>
        <taxon>Acetobacterales</taxon>
        <taxon>Acetobacteraceae</taxon>
        <taxon>Lichenicoccus</taxon>
    </lineage>
</organism>
<name>A0A5R9J4H0_9PROT</name>
<reference evidence="4 5" key="1">
    <citation type="submission" date="2019-05" db="EMBL/GenBank/DDBJ databases">
        <authorList>
            <person name="Pankratov T."/>
            <person name="Grouzdev D."/>
        </authorList>
    </citation>
    <scope>NUCLEOTIDE SEQUENCE [LARGE SCALE GENOMIC DNA]</scope>
    <source>
        <strain evidence="4 5">KEBCLARHB70R</strain>
    </source>
</reference>
<dbReference type="OrthoDB" id="9797882at2"/>
<dbReference type="RefSeq" id="WP_138326949.1">
    <property type="nucleotide sequence ID" value="NZ_VCDI01000005.1"/>
</dbReference>
<dbReference type="SUPFAM" id="SSF53590">
    <property type="entry name" value="Nucleoside hydrolase"/>
    <property type="match status" value="1"/>
</dbReference>
<evidence type="ECO:0000259" key="3">
    <source>
        <dbReference type="Pfam" id="PF01156"/>
    </source>
</evidence>
<dbReference type="GO" id="GO:0005829">
    <property type="term" value="C:cytosol"/>
    <property type="evidence" value="ECO:0007669"/>
    <property type="project" value="TreeGrafter"/>
</dbReference>